<dbReference type="Pfam" id="PF00512">
    <property type="entry name" value="HisKA"/>
    <property type="match status" value="1"/>
</dbReference>
<dbReference type="Gene3D" id="6.10.340.10">
    <property type="match status" value="1"/>
</dbReference>
<keyword evidence="19" id="KW-1185">Reference proteome</keyword>
<name>A0A1M4XV91_9ACTN</name>
<dbReference type="SMART" id="SM00304">
    <property type="entry name" value="HAMP"/>
    <property type="match status" value="1"/>
</dbReference>
<dbReference type="InterPro" id="IPR005467">
    <property type="entry name" value="His_kinase_dom"/>
</dbReference>
<dbReference type="EC" id="2.7.13.3" evidence="3"/>
<dbReference type="GO" id="GO:0000155">
    <property type="term" value="F:phosphorelay sensor kinase activity"/>
    <property type="evidence" value="ECO:0007669"/>
    <property type="project" value="InterPro"/>
</dbReference>
<dbReference type="SUPFAM" id="SSF47384">
    <property type="entry name" value="Homodimeric domain of signal transducing histidine kinase"/>
    <property type="match status" value="1"/>
</dbReference>
<accession>A0A1M4XV91</accession>
<dbReference type="Pfam" id="PF00672">
    <property type="entry name" value="HAMP"/>
    <property type="match status" value="1"/>
</dbReference>
<dbReference type="PROSITE" id="PS50109">
    <property type="entry name" value="HIS_KIN"/>
    <property type="match status" value="1"/>
</dbReference>
<dbReference type="Proteomes" id="UP000184295">
    <property type="component" value="Unassembled WGS sequence"/>
</dbReference>
<keyword evidence="12" id="KW-0902">Two-component regulatory system</keyword>
<dbReference type="SMART" id="SM00388">
    <property type="entry name" value="HisKA"/>
    <property type="match status" value="1"/>
</dbReference>
<reference evidence="19" key="1">
    <citation type="submission" date="2016-11" db="EMBL/GenBank/DDBJ databases">
        <authorList>
            <person name="Varghese N."/>
            <person name="Submissions S."/>
        </authorList>
    </citation>
    <scope>NUCLEOTIDE SEQUENCE [LARGE SCALE GENOMIC DNA]</scope>
    <source>
        <strain evidence="19">DSM 19514</strain>
    </source>
</reference>
<dbReference type="PROSITE" id="PS50885">
    <property type="entry name" value="HAMP"/>
    <property type="match status" value="1"/>
</dbReference>
<feature type="compositionally biased region" description="Polar residues" evidence="14">
    <location>
        <begin position="443"/>
        <end position="468"/>
    </location>
</feature>
<dbReference type="InterPro" id="IPR003594">
    <property type="entry name" value="HATPase_dom"/>
</dbReference>
<dbReference type="SUPFAM" id="SSF158472">
    <property type="entry name" value="HAMP domain-like"/>
    <property type="match status" value="1"/>
</dbReference>
<dbReference type="InterPro" id="IPR036890">
    <property type="entry name" value="HATPase_C_sf"/>
</dbReference>
<dbReference type="Pfam" id="PF02518">
    <property type="entry name" value="HATPase_c"/>
    <property type="match status" value="1"/>
</dbReference>
<dbReference type="PANTHER" id="PTHR45528:SF1">
    <property type="entry name" value="SENSOR HISTIDINE KINASE CPXA"/>
    <property type="match status" value="1"/>
</dbReference>
<keyword evidence="6" id="KW-0808">Transferase</keyword>
<evidence type="ECO:0000256" key="1">
    <source>
        <dbReference type="ARBA" id="ARBA00000085"/>
    </source>
</evidence>
<evidence type="ECO:0000256" key="11">
    <source>
        <dbReference type="ARBA" id="ARBA00022989"/>
    </source>
</evidence>
<dbReference type="Gene3D" id="3.30.565.10">
    <property type="entry name" value="Histidine kinase-like ATPase, C-terminal domain"/>
    <property type="match status" value="1"/>
</dbReference>
<dbReference type="Gene3D" id="1.10.287.130">
    <property type="match status" value="1"/>
</dbReference>
<dbReference type="InterPro" id="IPR004358">
    <property type="entry name" value="Sig_transdc_His_kin-like_C"/>
</dbReference>
<dbReference type="OrthoDB" id="9786919at2"/>
<evidence type="ECO:0000313" key="18">
    <source>
        <dbReference type="EMBL" id="SHE97494.1"/>
    </source>
</evidence>
<evidence type="ECO:0000256" key="14">
    <source>
        <dbReference type="SAM" id="MobiDB-lite"/>
    </source>
</evidence>
<keyword evidence="5" id="KW-0597">Phosphoprotein</keyword>
<dbReference type="GO" id="GO:0005886">
    <property type="term" value="C:plasma membrane"/>
    <property type="evidence" value="ECO:0007669"/>
    <property type="project" value="UniProtKB-SubCell"/>
</dbReference>
<keyword evidence="11 15" id="KW-1133">Transmembrane helix</keyword>
<sequence length="468" mass="51277">MLKKLGSVRNLVLLATLTVAAVGLVLSYFIATVIEESAQENRTQAKMEYLASAIRSTLTEPDAKVLLNSIAEANEDTYGIVVQKGGQTFFISSPKLPPGKEISVSQNIGPYHITVYSMIGSLTSVSTEITVVSAVLALLIILAGLMTGTLLTRSLRGPIGEVVTAAEKIASGDLSARISPGGPEEIAKLARAFDFMAQHLEESEETKRRFLSDLAHEIATPLNSISGFALALSDGTITDSREREEVVQIIEMETKRVRSLLEDLRNLDTLDMLYRKTTEEINVRSYLEELALRLKPQASEKRATIRVESPAKLNLVTDKHLLDMVMQNFLTNAIRYIGSKEGLIVLYGNERGQHEVVIGVRDNGIGIAKEHLPLIFDRLYRVDSARDRQSGGSGLGLSLAQRAALNLGGKIEVDSKVGEGSDFRLILPKEIGFKRRKREPKVITTSEHATNHSNTQNRTGLSSDMESH</sequence>
<feature type="transmembrane region" description="Helical" evidence="15">
    <location>
        <begin position="131"/>
        <end position="151"/>
    </location>
</feature>
<evidence type="ECO:0000259" key="17">
    <source>
        <dbReference type="PROSITE" id="PS50885"/>
    </source>
</evidence>
<dbReference type="InterPro" id="IPR003661">
    <property type="entry name" value="HisK_dim/P_dom"/>
</dbReference>
<dbReference type="InterPro" id="IPR003660">
    <property type="entry name" value="HAMP_dom"/>
</dbReference>
<keyword evidence="4" id="KW-1003">Cell membrane</keyword>
<feature type="region of interest" description="Disordered" evidence="14">
    <location>
        <begin position="437"/>
        <end position="468"/>
    </location>
</feature>
<dbReference type="InterPro" id="IPR050398">
    <property type="entry name" value="HssS/ArlS-like"/>
</dbReference>
<evidence type="ECO:0000256" key="9">
    <source>
        <dbReference type="ARBA" id="ARBA00022777"/>
    </source>
</evidence>
<dbReference type="SUPFAM" id="SSF55874">
    <property type="entry name" value="ATPase domain of HSP90 chaperone/DNA topoisomerase II/histidine kinase"/>
    <property type="match status" value="1"/>
</dbReference>
<evidence type="ECO:0000256" key="3">
    <source>
        <dbReference type="ARBA" id="ARBA00012438"/>
    </source>
</evidence>
<protein>
    <recommendedName>
        <fullName evidence="3">histidine kinase</fullName>
        <ecNumber evidence="3">2.7.13.3</ecNumber>
    </recommendedName>
</protein>
<evidence type="ECO:0000256" key="2">
    <source>
        <dbReference type="ARBA" id="ARBA00004651"/>
    </source>
</evidence>
<evidence type="ECO:0000256" key="12">
    <source>
        <dbReference type="ARBA" id="ARBA00023012"/>
    </source>
</evidence>
<dbReference type="AlphaFoldDB" id="A0A1M4XV91"/>
<comment type="catalytic activity">
    <reaction evidence="1">
        <text>ATP + protein L-histidine = ADP + protein N-phospho-L-histidine.</text>
        <dbReference type="EC" id="2.7.13.3"/>
    </reaction>
</comment>
<dbReference type="FunFam" id="3.30.565.10:FF:000006">
    <property type="entry name" value="Sensor histidine kinase WalK"/>
    <property type="match status" value="1"/>
</dbReference>
<dbReference type="EMBL" id="FQUL01000046">
    <property type="protein sequence ID" value="SHE97494.1"/>
    <property type="molecule type" value="Genomic_DNA"/>
</dbReference>
<organism evidence="18 19">
    <name type="scientific">Ferrithrix thermotolerans DSM 19514</name>
    <dbReference type="NCBI Taxonomy" id="1121881"/>
    <lineage>
        <taxon>Bacteria</taxon>
        <taxon>Bacillati</taxon>
        <taxon>Actinomycetota</taxon>
        <taxon>Acidimicrobiia</taxon>
        <taxon>Acidimicrobiales</taxon>
        <taxon>Acidimicrobiaceae</taxon>
        <taxon>Ferrithrix</taxon>
    </lineage>
</organism>
<feature type="domain" description="Histidine kinase" evidence="16">
    <location>
        <begin position="213"/>
        <end position="431"/>
    </location>
</feature>
<gene>
    <name evidence="18" type="ORF">SAMN02745225_02154</name>
</gene>
<dbReference type="SMART" id="SM00387">
    <property type="entry name" value="HATPase_c"/>
    <property type="match status" value="1"/>
</dbReference>
<evidence type="ECO:0000256" key="4">
    <source>
        <dbReference type="ARBA" id="ARBA00022475"/>
    </source>
</evidence>
<dbReference type="PRINTS" id="PR00344">
    <property type="entry name" value="BCTRLSENSOR"/>
</dbReference>
<keyword evidence="7 15" id="KW-0812">Transmembrane</keyword>
<keyword evidence="8" id="KW-0547">Nucleotide-binding</keyword>
<evidence type="ECO:0000256" key="7">
    <source>
        <dbReference type="ARBA" id="ARBA00022692"/>
    </source>
</evidence>
<comment type="subcellular location">
    <subcellularLocation>
        <location evidence="2">Cell membrane</location>
        <topology evidence="2">Multi-pass membrane protein</topology>
    </subcellularLocation>
</comment>
<keyword evidence="9 18" id="KW-0418">Kinase</keyword>
<evidence type="ECO:0000256" key="15">
    <source>
        <dbReference type="SAM" id="Phobius"/>
    </source>
</evidence>
<dbReference type="CDD" id="cd00082">
    <property type="entry name" value="HisKA"/>
    <property type="match status" value="1"/>
</dbReference>
<keyword evidence="13 15" id="KW-0472">Membrane</keyword>
<evidence type="ECO:0000256" key="6">
    <source>
        <dbReference type="ARBA" id="ARBA00022679"/>
    </source>
</evidence>
<dbReference type="GO" id="GO:0005524">
    <property type="term" value="F:ATP binding"/>
    <property type="evidence" value="ECO:0007669"/>
    <property type="project" value="UniProtKB-KW"/>
</dbReference>
<dbReference type="PANTHER" id="PTHR45528">
    <property type="entry name" value="SENSOR HISTIDINE KINASE CPXA"/>
    <property type="match status" value="1"/>
</dbReference>
<proteinExistence type="predicted"/>
<evidence type="ECO:0000313" key="19">
    <source>
        <dbReference type="Proteomes" id="UP000184295"/>
    </source>
</evidence>
<evidence type="ECO:0000256" key="10">
    <source>
        <dbReference type="ARBA" id="ARBA00022840"/>
    </source>
</evidence>
<evidence type="ECO:0000256" key="5">
    <source>
        <dbReference type="ARBA" id="ARBA00022553"/>
    </source>
</evidence>
<evidence type="ECO:0000259" key="16">
    <source>
        <dbReference type="PROSITE" id="PS50109"/>
    </source>
</evidence>
<dbReference type="STRING" id="1121881.SAMN02745225_02154"/>
<evidence type="ECO:0000256" key="13">
    <source>
        <dbReference type="ARBA" id="ARBA00023136"/>
    </source>
</evidence>
<evidence type="ECO:0000256" key="8">
    <source>
        <dbReference type="ARBA" id="ARBA00022741"/>
    </source>
</evidence>
<keyword evidence="10" id="KW-0067">ATP-binding</keyword>
<dbReference type="InterPro" id="IPR036097">
    <property type="entry name" value="HisK_dim/P_sf"/>
</dbReference>
<dbReference type="CDD" id="cd06225">
    <property type="entry name" value="HAMP"/>
    <property type="match status" value="1"/>
</dbReference>
<feature type="domain" description="HAMP" evidence="17">
    <location>
        <begin position="153"/>
        <end position="205"/>
    </location>
</feature>